<protein>
    <submittedName>
        <fullName evidence="2">Uncharacterized protein</fullName>
    </submittedName>
</protein>
<keyword evidence="3" id="KW-1185">Reference proteome</keyword>
<evidence type="ECO:0000256" key="1">
    <source>
        <dbReference type="SAM" id="MobiDB-lite"/>
    </source>
</evidence>
<feature type="region of interest" description="Disordered" evidence="1">
    <location>
        <begin position="1"/>
        <end position="55"/>
    </location>
</feature>
<dbReference type="EMBL" id="JAAEDL010000031">
    <property type="protein sequence ID" value="MBR0683377.1"/>
    <property type="molecule type" value="Genomic_DNA"/>
</dbReference>
<comment type="caution">
    <text evidence="2">The sequence shown here is derived from an EMBL/GenBank/DDBJ whole genome shotgun (WGS) entry which is preliminary data.</text>
</comment>
<gene>
    <name evidence="2" type="ORF">GXW74_23020</name>
</gene>
<dbReference type="AlphaFoldDB" id="A0A9X9XI41"/>
<evidence type="ECO:0000313" key="3">
    <source>
        <dbReference type="Proteomes" id="UP001138709"/>
    </source>
</evidence>
<proteinExistence type="predicted"/>
<reference evidence="2" key="2">
    <citation type="journal article" date="2021" name="Syst. Appl. Microbiol.">
        <title>Roseomonas hellenica sp. nov., isolated from roots of wild-growing Alkanna tinctoria.</title>
        <authorList>
            <person name="Rat A."/>
            <person name="Naranjo H.D."/>
            <person name="Lebbe L."/>
            <person name="Cnockaert M."/>
            <person name="Krigas N."/>
            <person name="Grigoriadou K."/>
            <person name="Maloupa E."/>
            <person name="Willems A."/>
        </authorList>
    </citation>
    <scope>NUCLEOTIDE SEQUENCE</scope>
    <source>
        <strain evidence="2">LMG 31228</strain>
    </source>
</reference>
<dbReference type="RefSeq" id="WP_211848948.1">
    <property type="nucleotide sequence ID" value="NZ_JAAEDL010000031.1"/>
</dbReference>
<organism evidence="2 3">
    <name type="scientific">Neoroseomonas eburnea</name>
    <dbReference type="NCBI Taxonomy" id="1346889"/>
    <lineage>
        <taxon>Bacteria</taxon>
        <taxon>Pseudomonadati</taxon>
        <taxon>Pseudomonadota</taxon>
        <taxon>Alphaproteobacteria</taxon>
        <taxon>Acetobacterales</taxon>
        <taxon>Acetobacteraceae</taxon>
        <taxon>Neoroseomonas</taxon>
    </lineage>
</organism>
<dbReference type="Proteomes" id="UP001138709">
    <property type="component" value="Unassembled WGS sequence"/>
</dbReference>
<sequence>MATRETARPGVPRLVRAHDLPAPSQRGGPRGPRSHDRPTMPATVDSLRGTGPTTAITSGRQVAVFIAVGHRPAERVGVHAAPRATRFETLEPIRHDVRRRVGGFAEGVARGLALPRDHAGQDMADDFHEDFLLPRIERAPAFGRAPEGNACRARR</sequence>
<name>A0A9X9XI41_9PROT</name>
<accession>A0A9X9XI41</accession>
<reference evidence="2" key="1">
    <citation type="submission" date="2020-01" db="EMBL/GenBank/DDBJ databases">
        <authorList>
            <person name="Rat A."/>
        </authorList>
    </citation>
    <scope>NUCLEOTIDE SEQUENCE</scope>
    <source>
        <strain evidence="2">LMG 31228</strain>
    </source>
</reference>
<evidence type="ECO:0000313" key="2">
    <source>
        <dbReference type="EMBL" id="MBR0683377.1"/>
    </source>
</evidence>